<sequence>MRTIRLNTAMLLTGLSKRSLWRRVSTSPYPTRRESHGGSRTLLAIDTILSDLPVDLDAEDLSVVERADRGDAEAQNDVALILMQAQRPDLAVGWLRLAAQEAYPEAMYWLGRCHVAGQGVDRDEEAGLEWIRRAAARGHVIAQRQMAALGRAC</sequence>
<keyword evidence="2" id="KW-1185">Reference proteome</keyword>
<dbReference type="STRING" id="195064.SAMN05421721_10811"/>
<dbReference type="Pfam" id="PF08238">
    <property type="entry name" value="Sel1"/>
    <property type="match status" value="2"/>
</dbReference>
<protein>
    <submittedName>
        <fullName evidence="1">Sel1 repeat-containing protein</fullName>
    </submittedName>
</protein>
<gene>
    <name evidence="1" type="ORF">SAMN05421721_10811</name>
</gene>
<name>A0A1I4RIL4_ECTMO</name>
<accession>A0A1I4RIL4</accession>
<organism evidence="1 2">
    <name type="scientific">Ectothiorhodospira mobilis</name>
    <dbReference type="NCBI Taxonomy" id="195064"/>
    <lineage>
        <taxon>Bacteria</taxon>
        <taxon>Pseudomonadati</taxon>
        <taxon>Pseudomonadota</taxon>
        <taxon>Gammaproteobacteria</taxon>
        <taxon>Chromatiales</taxon>
        <taxon>Ectothiorhodospiraceae</taxon>
        <taxon>Ectothiorhodospira</taxon>
    </lineage>
</organism>
<evidence type="ECO:0000313" key="2">
    <source>
        <dbReference type="Proteomes" id="UP000199556"/>
    </source>
</evidence>
<dbReference type="InterPro" id="IPR006597">
    <property type="entry name" value="Sel1-like"/>
</dbReference>
<dbReference type="AlphaFoldDB" id="A0A1I4RIL4"/>
<evidence type="ECO:0000313" key="1">
    <source>
        <dbReference type="EMBL" id="SFM52089.1"/>
    </source>
</evidence>
<dbReference type="SMART" id="SM00671">
    <property type="entry name" value="SEL1"/>
    <property type="match status" value="2"/>
</dbReference>
<dbReference type="SUPFAM" id="SSF81901">
    <property type="entry name" value="HCP-like"/>
    <property type="match status" value="1"/>
</dbReference>
<reference evidence="1 2" key="1">
    <citation type="submission" date="2016-10" db="EMBL/GenBank/DDBJ databases">
        <authorList>
            <person name="de Groot N.N."/>
        </authorList>
    </citation>
    <scope>NUCLEOTIDE SEQUENCE [LARGE SCALE GENOMIC DNA]</scope>
    <source>
        <strain evidence="1 2">DSM 4180</strain>
    </source>
</reference>
<dbReference type="EMBL" id="FOUO01000008">
    <property type="protein sequence ID" value="SFM52089.1"/>
    <property type="molecule type" value="Genomic_DNA"/>
</dbReference>
<proteinExistence type="predicted"/>
<dbReference type="Gene3D" id="1.25.40.10">
    <property type="entry name" value="Tetratricopeptide repeat domain"/>
    <property type="match status" value="1"/>
</dbReference>
<dbReference type="InterPro" id="IPR011990">
    <property type="entry name" value="TPR-like_helical_dom_sf"/>
</dbReference>
<dbReference type="RefSeq" id="WP_177217621.1">
    <property type="nucleotide sequence ID" value="NZ_FOUO01000008.1"/>
</dbReference>
<dbReference type="Proteomes" id="UP000199556">
    <property type="component" value="Unassembled WGS sequence"/>
</dbReference>